<gene>
    <name evidence="2" type="ORF">SHKM778_08090</name>
</gene>
<reference evidence="2" key="1">
    <citation type="submission" date="2024-06" db="EMBL/GenBank/DDBJ databases">
        <authorList>
            <consortium name="consrtm"/>
            <person name="Uemura M."/>
            <person name="Terahara T."/>
        </authorList>
    </citation>
    <scope>NUCLEOTIDE SEQUENCE</scope>
    <source>
        <strain evidence="2">KM77-8</strain>
    </source>
</reference>
<dbReference type="InterPro" id="IPR009061">
    <property type="entry name" value="DNA-bd_dom_put_sf"/>
</dbReference>
<dbReference type="InterPro" id="IPR041657">
    <property type="entry name" value="HTH_17"/>
</dbReference>
<reference evidence="2" key="2">
    <citation type="submission" date="2024-07" db="EMBL/GenBank/DDBJ databases">
        <title>Streptomyces haneummycinica sp. nov., a new antibiotic-producing actinobacterium isolated from marine sediment.</title>
        <authorList>
            <person name="Uemura M."/>
            <person name="Hamada M."/>
            <person name="Hirano S."/>
            <person name="Kobayashi K."/>
            <person name="Ohshiro T."/>
            <person name="Kobayashi T."/>
            <person name="Terahara T."/>
        </authorList>
    </citation>
    <scope>NUCLEOTIDE SEQUENCE</scope>
    <source>
        <strain evidence="2">KM77-8</strain>
    </source>
</reference>
<protein>
    <recommendedName>
        <fullName evidence="1">Helix-turn-helix domain-containing protein</fullName>
    </recommendedName>
</protein>
<dbReference type="SUPFAM" id="SSF46955">
    <property type="entry name" value="Putative DNA-binding domain"/>
    <property type="match status" value="1"/>
</dbReference>
<dbReference type="AlphaFoldDB" id="A0AAT9HAM3"/>
<dbReference type="EMBL" id="AP035768">
    <property type="protein sequence ID" value="BFO14421.1"/>
    <property type="molecule type" value="Genomic_DNA"/>
</dbReference>
<dbReference type="Pfam" id="PF12728">
    <property type="entry name" value="HTH_17"/>
    <property type="match status" value="1"/>
</dbReference>
<evidence type="ECO:0000259" key="1">
    <source>
        <dbReference type="Pfam" id="PF12728"/>
    </source>
</evidence>
<evidence type="ECO:0000313" key="2">
    <source>
        <dbReference type="EMBL" id="BFO14421.1"/>
    </source>
</evidence>
<accession>A0AAT9HAM3</accession>
<organism evidence="2">
    <name type="scientific">Streptomyces haneummycinicus</name>
    <dbReference type="NCBI Taxonomy" id="3074435"/>
    <lineage>
        <taxon>Bacteria</taxon>
        <taxon>Bacillati</taxon>
        <taxon>Actinomycetota</taxon>
        <taxon>Actinomycetes</taxon>
        <taxon>Kitasatosporales</taxon>
        <taxon>Streptomycetaceae</taxon>
        <taxon>Streptomyces</taxon>
    </lineage>
</organism>
<proteinExistence type="predicted"/>
<name>A0AAT9HAM3_9ACTN</name>
<feature type="domain" description="Helix-turn-helix" evidence="1">
    <location>
        <begin position="23"/>
        <end position="63"/>
    </location>
</feature>
<sequence length="69" mass="7986">MSTLARQRRAPKDELLPLSAVLEELNISRPTWYRWRDRGYGPEARRTPSGRICVRRSALDAFKDDLEAA</sequence>